<feature type="transmembrane region" description="Helical" evidence="1">
    <location>
        <begin position="122"/>
        <end position="144"/>
    </location>
</feature>
<accession>A0A7S1PLM3</accession>
<evidence type="ECO:0000256" key="1">
    <source>
        <dbReference type="SAM" id="Phobius"/>
    </source>
</evidence>
<keyword evidence="1" id="KW-0812">Transmembrane</keyword>
<dbReference type="AlphaFoldDB" id="A0A7S1PLM3"/>
<keyword evidence="1" id="KW-0472">Membrane</keyword>
<dbReference type="PANTHER" id="PTHR35102:SF1">
    <property type="entry name" value="E3 UBIQUITIN-PROTEIN LIGASE"/>
    <property type="match status" value="1"/>
</dbReference>
<protein>
    <recommendedName>
        <fullName evidence="2">DUF2062 domain-containing protein</fullName>
    </recommendedName>
</protein>
<feature type="domain" description="DUF2062" evidence="2">
    <location>
        <begin position="11"/>
        <end position="151"/>
    </location>
</feature>
<gene>
    <name evidence="3" type="ORF">ACAT0790_LOCUS2025</name>
</gene>
<feature type="transmembrane region" description="Helical" evidence="1">
    <location>
        <begin position="39"/>
        <end position="56"/>
    </location>
</feature>
<sequence length="152" mass="15989">MGRTSFMERLRTQLAGLGLTAPMMASSLAFGLVWGLVPLYVPTVPTIALGVLVKLAGLSFPAALIGLQVATPVFMALLVPYVRAGEWLSGADPMDVSKLMDAMKESIIGALGTFGSRLGLAVVAWACSAPFLFALVYFVSLPICRGLVGKRT</sequence>
<dbReference type="InterPro" id="IPR018639">
    <property type="entry name" value="DUF2062"/>
</dbReference>
<dbReference type="Pfam" id="PF09835">
    <property type="entry name" value="DUF2062"/>
    <property type="match status" value="1"/>
</dbReference>
<reference evidence="3" key="1">
    <citation type="submission" date="2021-01" db="EMBL/GenBank/DDBJ databases">
        <authorList>
            <person name="Corre E."/>
            <person name="Pelletier E."/>
            <person name="Niang G."/>
            <person name="Scheremetjew M."/>
            <person name="Finn R."/>
            <person name="Kale V."/>
            <person name="Holt S."/>
            <person name="Cochrane G."/>
            <person name="Meng A."/>
            <person name="Brown T."/>
            <person name="Cohen L."/>
        </authorList>
    </citation>
    <scope>NUCLEOTIDE SEQUENCE</scope>
    <source>
        <strain evidence="3">OF101</strain>
    </source>
</reference>
<name>A0A7S1PLM3_ALECA</name>
<dbReference type="EMBL" id="HBGE01003400">
    <property type="protein sequence ID" value="CAD9089428.1"/>
    <property type="molecule type" value="Transcribed_RNA"/>
</dbReference>
<organism evidence="3">
    <name type="scientific">Alexandrium catenella</name>
    <name type="common">Red tide dinoflagellate</name>
    <name type="synonym">Gonyaulax catenella</name>
    <dbReference type="NCBI Taxonomy" id="2925"/>
    <lineage>
        <taxon>Eukaryota</taxon>
        <taxon>Sar</taxon>
        <taxon>Alveolata</taxon>
        <taxon>Dinophyceae</taxon>
        <taxon>Gonyaulacales</taxon>
        <taxon>Pyrocystaceae</taxon>
        <taxon>Alexandrium</taxon>
    </lineage>
</organism>
<evidence type="ECO:0000313" key="3">
    <source>
        <dbReference type="EMBL" id="CAD9089428.1"/>
    </source>
</evidence>
<feature type="transmembrane region" description="Helical" evidence="1">
    <location>
        <begin position="63"/>
        <end position="82"/>
    </location>
</feature>
<keyword evidence="1" id="KW-1133">Transmembrane helix</keyword>
<proteinExistence type="predicted"/>
<evidence type="ECO:0000259" key="2">
    <source>
        <dbReference type="Pfam" id="PF09835"/>
    </source>
</evidence>
<dbReference type="PANTHER" id="PTHR35102">
    <property type="entry name" value="E3 UBIQUITIN-PROTEIN LIGASE"/>
    <property type="match status" value="1"/>
</dbReference>